<accession>A0AAN8VZF2</accession>
<evidence type="ECO:0000256" key="1">
    <source>
        <dbReference type="ARBA" id="ARBA00004370"/>
    </source>
</evidence>
<dbReference type="GO" id="GO:0008270">
    <property type="term" value="F:zinc ion binding"/>
    <property type="evidence" value="ECO:0007669"/>
    <property type="project" value="UniProtKB-KW"/>
</dbReference>
<dbReference type="PANTHER" id="PTHR46539:SF9">
    <property type="entry name" value="RING-H2 FINGER PROTEIN ATL56"/>
    <property type="match status" value="1"/>
</dbReference>
<keyword evidence="2 10" id="KW-0812">Transmembrane</keyword>
<comment type="similarity">
    <text evidence="8">Belongs to the RING-type zinc finger family. ATL subfamily.</text>
</comment>
<keyword evidence="13" id="KW-1185">Reference proteome</keyword>
<sequence length="147" mass="16510">MDLEDSSQEFHWQDYKGDLFKRNTLLITAPFFTLFVLFCFLFLYVLYICTYPRSRSAISDLPTQQGPSMAGLDPVTINNLPSLVHGSSSSNAYASEAMDCSICLCVFEEGEKVKVLPPCHHAFHSWCVDKWLSSHPSCPLCRSCLGS</sequence>
<evidence type="ECO:0000256" key="7">
    <source>
        <dbReference type="ARBA" id="ARBA00023136"/>
    </source>
</evidence>
<evidence type="ECO:0000313" key="13">
    <source>
        <dbReference type="Proteomes" id="UP001370490"/>
    </source>
</evidence>
<evidence type="ECO:0000256" key="10">
    <source>
        <dbReference type="SAM" id="Phobius"/>
    </source>
</evidence>
<dbReference type="PROSITE" id="PS50089">
    <property type="entry name" value="ZF_RING_2"/>
    <property type="match status" value="1"/>
</dbReference>
<organism evidence="12 13">
    <name type="scientific">Dillenia turbinata</name>
    <dbReference type="NCBI Taxonomy" id="194707"/>
    <lineage>
        <taxon>Eukaryota</taxon>
        <taxon>Viridiplantae</taxon>
        <taxon>Streptophyta</taxon>
        <taxon>Embryophyta</taxon>
        <taxon>Tracheophyta</taxon>
        <taxon>Spermatophyta</taxon>
        <taxon>Magnoliopsida</taxon>
        <taxon>eudicotyledons</taxon>
        <taxon>Gunneridae</taxon>
        <taxon>Pentapetalae</taxon>
        <taxon>Dilleniales</taxon>
        <taxon>Dilleniaceae</taxon>
        <taxon>Dillenia</taxon>
    </lineage>
</organism>
<gene>
    <name evidence="12" type="ORF">RJ641_028556</name>
</gene>
<dbReference type="EMBL" id="JBAMMX010000004">
    <property type="protein sequence ID" value="KAK6943179.1"/>
    <property type="molecule type" value="Genomic_DNA"/>
</dbReference>
<evidence type="ECO:0000256" key="8">
    <source>
        <dbReference type="ARBA" id="ARBA00024209"/>
    </source>
</evidence>
<dbReference type="InterPro" id="IPR001841">
    <property type="entry name" value="Znf_RING"/>
</dbReference>
<evidence type="ECO:0000256" key="5">
    <source>
        <dbReference type="ARBA" id="ARBA00022833"/>
    </source>
</evidence>
<dbReference type="PANTHER" id="PTHR46539">
    <property type="entry name" value="E3 UBIQUITIN-PROTEIN LIGASE ATL42"/>
    <property type="match status" value="1"/>
</dbReference>
<evidence type="ECO:0000256" key="3">
    <source>
        <dbReference type="ARBA" id="ARBA00022723"/>
    </source>
</evidence>
<keyword evidence="3" id="KW-0479">Metal-binding</keyword>
<dbReference type="InterPro" id="IPR013083">
    <property type="entry name" value="Znf_RING/FYVE/PHD"/>
</dbReference>
<dbReference type="SUPFAM" id="SSF57850">
    <property type="entry name" value="RING/U-box"/>
    <property type="match status" value="1"/>
</dbReference>
<dbReference type="Pfam" id="PF13639">
    <property type="entry name" value="zf-RING_2"/>
    <property type="match status" value="1"/>
</dbReference>
<keyword evidence="4 9" id="KW-0863">Zinc-finger</keyword>
<evidence type="ECO:0000256" key="9">
    <source>
        <dbReference type="PROSITE-ProRule" id="PRU00175"/>
    </source>
</evidence>
<dbReference type="Gene3D" id="3.30.40.10">
    <property type="entry name" value="Zinc/RING finger domain, C3HC4 (zinc finger)"/>
    <property type="match status" value="1"/>
</dbReference>
<reference evidence="12 13" key="1">
    <citation type="submission" date="2023-12" db="EMBL/GenBank/DDBJ databases">
        <title>A high-quality genome assembly for Dillenia turbinata (Dilleniales).</title>
        <authorList>
            <person name="Chanderbali A."/>
        </authorList>
    </citation>
    <scope>NUCLEOTIDE SEQUENCE [LARGE SCALE GENOMIC DNA]</scope>
    <source>
        <strain evidence="12">LSX21</strain>
        <tissue evidence="12">Leaf</tissue>
    </source>
</reference>
<dbReference type="GO" id="GO:0016020">
    <property type="term" value="C:membrane"/>
    <property type="evidence" value="ECO:0007669"/>
    <property type="project" value="UniProtKB-SubCell"/>
</dbReference>
<evidence type="ECO:0000259" key="11">
    <source>
        <dbReference type="PROSITE" id="PS50089"/>
    </source>
</evidence>
<protein>
    <submittedName>
        <fullName evidence="12">Zinc finger, RING-type</fullName>
    </submittedName>
</protein>
<name>A0AAN8VZF2_9MAGN</name>
<comment type="caution">
    <text evidence="12">The sequence shown here is derived from an EMBL/GenBank/DDBJ whole genome shotgun (WGS) entry which is preliminary data.</text>
</comment>
<keyword evidence="6 10" id="KW-1133">Transmembrane helix</keyword>
<evidence type="ECO:0000313" key="12">
    <source>
        <dbReference type="EMBL" id="KAK6943179.1"/>
    </source>
</evidence>
<feature type="domain" description="RING-type" evidence="11">
    <location>
        <begin position="100"/>
        <end position="142"/>
    </location>
</feature>
<dbReference type="AlphaFoldDB" id="A0AAN8VZF2"/>
<dbReference type="SMART" id="SM00184">
    <property type="entry name" value="RING"/>
    <property type="match status" value="1"/>
</dbReference>
<feature type="transmembrane region" description="Helical" evidence="10">
    <location>
        <begin position="25"/>
        <end position="47"/>
    </location>
</feature>
<proteinExistence type="inferred from homology"/>
<keyword evidence="5" id="KW-0862">Zinc</keyword>
<keyword evidence="7 10" id="KW-0472">Membrane</keyword>
<dbReference type="Proteomes" id="UP001370490">
    <property type="component" value="Unassembled WGS sequence"/>
</dbReference>
<evidence type="ECO:0000256" key="2">
    <source>
        <dbReference type="ARBA" id="ARBA00022692"/>
    </source>
</evidence>
<comment type="subcellular location">
    <subcellularLocation>
        <location evidence="1">Membrane</location>
    </subcellularLocation>
</comment>
<evidence type="ECO:0000256" key="6">
    <source>
        <dbReference type="ARBA" id="ARBA00022989"/>
    </source>
</evidence>
<evidence type="ECO:0000256" key="4">
    <source>
        <dbReference type="ARBA" id="ARBA00022771"/>
    </source>
</evidence>